<dbReference type="AlphaFoldDB" id="X1LYL4"/>
<gene>
    <name evidence="1" type="ORF">S06H3_04761</name>
</gene>
<dbReference type="EMBL" id="BARV01001701">
    <property type="protein sequence ID" value="GAH99223.1"/>
    <property type="molecule type" value="Genomic_DNA"/>
</dbReference>
<proteinExistence type="predicted"/>
<feature type="non-terminal residue" evidence="1">
    <location>
        <position position="40"/>
    </location>
</feature>
<accession>X1LYL4</accession>
<name>X1LYL4_9ZZZZ</name>
<protein>
    <submittedName>
        <fullName evidence="1">Uncharacterized protein</fullName>
    </submittedName>
</protein>
<organism evidence="1">
    <name type="scientific">marine sediment metagenome</name>
    <dbReference type="NCBI Taxonomy" id="412755"/>
    <lineage>
        <taxon>unclassified sequences</taxon>
        <taxon>metagenomes</taxon>
        <taxon>ecological metagenomes</taxon>
    </lineage>
</organism>
<reference evidence="1" key="1">
    <citation type="journal article" date="2014" name="Front. Microbiol.">
        <title>High frequency of phylogenetically diverse reductive dehalogenase-homologous genes in deep subseafloor sedimentary metagenomes.</title>
        <authorList>
            <person name="Kawai M."/>
            <person name="Futagami T."/>
            <person name="Toyoda A."/>
            <person name="Takaki Y."/>
            <person name="Nishi S."/>
            <person name="Hori S."/>
            <person name="Arai W."/>
            <person name="Tsubouchi T."/>
            <person name="Morono Y."/>
            <person name="Uchiyama I."/>
            <person name="Ito T."/>
            <person name="Fujiyama A."/>
            <person name="Inagaki F."/>
            <person name="Takami H."/>
        </authorList>
    </citation>
    <scope>NUCLEOTIDE SEQUENCE</scope>
    <source>
        <strain evidence="1">Expedition CK06-06</strain>
    </source>
</reference>
<evidence type="ECO:0000313" key="1">
    <source>
        <dbReference type="EMBL" id="GAH99223.1"/>
    </source>
</evidence>
<comment type="caution">
    <text evidence="1">The sequence shown here is derived from an EMBL/GenBank/DDBJ whole genome shotgun (WGS) entry which is preliminary data.</text>
</comment>
<sequence>MSKLNSNTLAIQIFALTKRFDGLMAVDSISLEIRRGELFS</sequence>